<reference evidence="9" key="2">
    <citation type="submission" date="2023-01" db="EMBL/GenBank/DDBJ databases">
        <title>Draft genome sequence of Portibacter lacus strain NBRC 108769.</title>
        <authorList>
            <person name="Sun Q."/>
            <person name="Mori K."/>
        </authorList>
    </citation>
    <scope>NUCLEOTIDE SEQUENCE</scope>
    <source>
        <strain evidence="9">NBRC 108769</strain>
    </source>
</reference>
<dbReference type="InterPro" id="IPR029018">
    <property type="entry name" value="Hex-like_dom2"/>
</dbReference>
<dbReference type="PRINTS" id="PR00738">
    <property type="entry name" value="GLHYDRLASE20"/>
</dbReference>
<evidence type="ECO:0000259" key="8">
    <source>
        <dbReference type="Pfam" id="PF02838"/>
    </source>
</evidence>
<dbReference type="Gene3D" id="3.30.379.10">
    <property type="entry name" value="Chitobiase/beta-hexosaminidase domain 2-like"/>
    <property type="match status" value="1"/>
</dbReference>
<name>A0AA37WDX0_9BACT</name>
<dbReference type="InterPro" id="IPR015882">
    <property type="entry name" value="HEX_bac_N"/>
</dbReference>
<dbReference type="GO" id="GO:0030203">
    <property type="term" value="P:glycosaminoglycan metabolic process"/>
    <property type="evidence" value="ECO:0007669"/>
    <property type="project" value="TreeGrafter"/>
</dbReference>
<evidence type="ECO:0000256" key="1">
    <source>
        <dbReference type="ARBA" id="ARBA00001231"/>
    </source>
</evidence>
<dbReference type="Pfam" id="PF02838">
    <property type="entry name" value="Glyco_hydro_20b"/>
    <property type="match status" value="1"/>
</dbReference>
<evidence type="ECO:0000256" key="4">
    <source>
        <dbReference type="ARBA" id="ARBA00022801"/>
    </source>
</evidence>
<dbReference type="InterPro" id="IPR015883">
    <property type="entry name" value="Glyco_hydro_20_cat"/>
</dbReference>
<feature type="domain" description="Glycoside hydrolase family 20 catalytic" evidence="7">
    <location>
        <begin position="156"/>
        <end position="321"/>
    </location>
</feature>
<dbReference type="Proteomes" id="UP001156666">
    <property type="component" value="Unassembled WGS sequence"/>
</dbReference>
<dbReference type="SUPFAM" id="SSF51445">
    <property type="entry name" value="(Trans)glycosidases"/>
    <property type="match status" value="1"/>
</dbReference>
<evidence type="ECO:0000259" key="7">
    <source>
        <dbReference type="Pfam" id="PF00728"/>
    </source>
</evidence>
<evidence type="ECO:0000256" key="3">
    <source>
        <dbReference type="ARBA" id="ARBA00012663"/>
    </source>
</evidence>
<comment type="similarity">
    <text evidence="2">Belongs to the glycosyl hydrolase 20 family.</text>
</comment>
<keyword evidence="4" id="KW-0378">Hydrolase</keyword>
<sequence>MVIAILFSCEEQVNIDLNQEDFLPKPRSIVNADGTFEITASTPINLLGDEAKVGPIADFFNERINKSTGFELTKRQISGASSGINLYLIDEGEEFSEAYRVEITKNNVIVSSANEAGLFYGVQTLLQMLPPEIHADSKQDIKWQVSTGSVRDRPAYGYRGTMLDVARHFFSVDDVKRVIDHIASYKMNRLHLHLSDDQGWRIEIKAWPNLTKIGGTTQVGGGKGGFYTQEQYKDIVAYAAKQFVTIVPEIDMPGHTNAALASYAELNCDGKATDLYTGTEVGFSTLCVDKEITYKFIDDVIRELAEMTPGEYIHIGGDESHVTPIEDYIPFMERVQGIVSKHNKKSMAWDEIAHAKLKENTIVQFWAEEENAKKGVMQGAKVLMSPAKRAYIDMQYDSTTRIGLHWAAYIEADSAYTWNLEEYVKGVNPDQIIGIEAPMWTETITNMDDIEYMMFPRLTALAEIGWTETANRSWDDYKERLARHSEVWNVKGINYYKSPRIDWEQKKIEE</sequence>
<comment type="caution">
    <text evidence="9">The sequence shown here is derived from an EMBL/GenBank/DDBJ whole genome shotgun (WGS) entry which is preliminary data.</text>
</comment>
<reference evidence="9" key="1">
    <citation type="journal article" date="2014" name="Int. J. Syst. Evol. Microbiol.">
        <title>Complete genome sequence of Corynebacterium casei LMG S-19264T (=DSM 44701T), isolated from a smear-ripened cheese.</title>
        <authorList>
            <consortium name="US DOE Joint Genome Institute (JGI-PGF)"/>
            <person name="Walter F."/>
            <person name="Albersmeier A."/>
            <person name="Kalinowski J."/>
            <person name="Ruckert C."/>
        </authorList>
    </citation>
    <scope>NUCLEOTIDE SEQUENCE</scope>
    <source>
        <strain evidence="9">NBRC 108769</strain>
    </source>
</reference>
<evidence type="ECO:0000256" key="5">
    <source>
        <dbReference type="ARBA" id="ARBA00023295"/>
    </source>
</evidence>
<accession>A0AA37WDX0</accession>
<dbReference type="SUPFAM" id="SSF55545">
    <property type="entry name" value="beta-N-acetylhexosaminidase-like domain"/>
    <property type="match status" value="1"/>
</dbReference>
<gene>
    <name evidence="9" type="ORF">GCM10007940_19830</name>
</gene>
<evidence type="ECO:0000313" key="9">
    <source>
        <dbReference type="EMBL" id="GLR17368.1"/>
    </source>
</evidence>
<dbReference type="GO" id="GO:0005975">
    <property type="term" value="P:carbohydrate metabolic process"/>
    <property type="evidence" value="ECO:0007669"/>
    <property type="project" value="InterPro"/>
</dbReference>
<dbReference type="InterPro" id="IPR017853">
    <property type="entry name" value="GH"/>
</dbReference>
<dbReference type="Pfam" id="PF00728">
    <property type="entry name" value="Glyco_hydro_20"/>
    <property type="match status" value="2"/>
</dbReference>
<protein>
    <recommendedName>
        <fullName evidence="3">beta-N-acetylhexosaminidase</fullName>
        <ecNumber evidence="3">3.2.1.52</ecNumber>
    </recommendedName>
</protein>
<evidence type="ECO:0000256" key="2">
    <source>
        <dbReference type="ARBA" id="ARBA00006285"/>
    </source>
</evidence>
<feature type="active site" description="Proton donor" evidence="6">
    <location>
        <position position="319"/>
    </location>
</feature>
<feature type="domain" description="Glycoside hydrolase family 20 catalytic" evidence="7">
    <location>
        <begin position="330"/>
        <end position="468"/>
    </location>
</feature>
<dbReference type="PANTHER" id="PTHR22600:SF57">
    <property type="entry name" value="BETA-N-ACETYLHEXOSAMINIDASE"/>
    <property type="match status" value="1"/>
</dbReference>
<proteinExistence type="inferred from homology"/>
<keyword evidence="10" id="KW-1185">Reference proteome</keyword>
<dbReference type="CDD" id="cd06568">
    <property type="entry name" value="GH20_SpHex_like"/>
    <property type="match status" value="1"/>
</dbReference>
<evidence type="ECO:0000256" key="6">
    <source>
        <dbReference type="PIRSR" id="PIRSR625705-1"/>
    </source>
</evidence>
<organism evidence="9 10">
    <name type="scientific">Portibacter lacus</name>
    <dbReference type="NCBI Taxonomy" id="1099794"/>
    <lineage>
        <taxon>Bacteria</taxon>
        <taxon>Pseudomonadati</taxon>
        <taxon>Bacteroidota</taxon>
        <taxon>Saprospiria</taxon>
        <taxon>Saprospirales</taxon>
        <taxon>Haliscomenobacteraceae</taxon>
        <taxon>Portibacter</taxon>
    </lineage>
</organism>
<dbReference type="InterPro" id="IPR025705">
    <property type="entry name" value="Beta_hexosaminidase_sua/sub"/>
</dbReference>
<comment type="catalytic activity">
    <reaction evidence="1">
        <text>Hydrolysis of terminal non-reducing N-acetyl-D-hexosamine residues in N-acetyl-beta-D-hexosaminides.</text>
        <dbReference type="EC" id="3.2.1.52"/>
    </reaction>
</comment>
<dbReference type="AlphaFoldDB" id="A0AA37WDX0"/>
<dbReference type="PANTHER" id="PTHR22600">
    <property type="entry name" value="BETA-HEXOSAMINIDASE"/>
    <property type="match status" value="1"/>
</dbReference>
<dbReference type="GO" id="GO:0004563">
    <property type="term" value="F:beta-N-acetylhexosaminidase activity"/>
    <property type="evidence" value="ECO:0007669"/>
    <property type="project" value="UniProtKB-EC"/>
</dbReference>
<keyword evidence="5" id="KW-0326">Glycosidase</keyword>
<dbReference type="EC" id="3.2.1.52" evidence="3"/>
<feature type="domain" description="Beta-hexosaminidase bacterial type N-terminal" evidence="8">
    <location>
        <begin position="23"/>
        <end position="152"/>
    </location>
</feature>
<dbReference type="GO" id="GO:0016020">
    <property type="term" value="C:membrane"/>
    <property type="evidence" value="ECO:0007669"/>
    <property type="project" value="TreeGrafter"/>
</dbReference>
<evidence type="ECO:0000313" key="10">
    <source>
        <dbReference type="Proteomes" id="UP001156666"/>
    </source>
</evidence>
<dbReference type="Gene3D" id="3.20.20.80">
    <property type="entry name" value="Glycosidases"/>
    <property type="match status" value="1"/>
</dbReference>
<dbReference type="EMBL" id="BSOH01000011">
    <property type="protein sequence ID" value="GLR17368.1"/>
    <property type="molecule type" value="Genomic_DNA"/>
</dbReference>